<dbReference type="Proteomes" id="UP001599542">
    <property type="component" value="Unassembled WGS sequence"/>
</dbReference>
<reference evidence="4 5" key="1">
    <citation type="submission" date="2024-09" db="EMBL/GenBank/DDBJ databases">
        <title>The Natural Products Discovery Center: Release of the First 8490 Sequenced Strains for Exploring Actinobacteria Biosynthetic Diversity.</title>
        <authorList>
            <person name="Kalkreuter E."/>
            <person name="Kautsar S.A."/>
            <person name="Yang D."/>
            <person name="Bader C.D."/>
            <person name="Teijaro C.N."/>
            <person name="Fluegel L."/>
            <person name="Davis C.M."/>
            <person name="Simpson J.R."/>
            <person name="Lauterbach L."/>
            <person name="Steele A.D."/>
            <person name="Gui C."/>
            <person name="Meng S."/>
            <person name="Li G."/>
            <person name="Viehrig K."/>
            <person name="Ye F."/>
            <person name="Su P."/>
            <person name="Kiefer A.F."/>
            <person name="Nichols A."/>
            <person name="Cepeda A.J."/>
            <person name="Yan W."/>
            <person name="Fan B."/>
            <person name="Jiang Y."/>
            <person name="Adhikari A."/>
            <person name="Zheng C.-J."/>
            <person name="Schuster L."/>
            <person name="Cowan T.M."/>
            <person name="Smanski M.J."/>
            <person name="Chevrette M.G."/>
            <person name="De Carvalho L.P.S."/>
            <person name="Shen B."/>
        </authorList>
    </citation>
    <scope>NUCLEOTIDE SEQUENCE [LARGE SCALE GENOMIC DNA]</scope>
    <source>
        <strain evidence="4 5">NPDC058753</strain>
    </source>
</reference>
<keyword evidence="2" id="KW-0472">Membrane</keyword>
<dbReference type="EMBL" id="JBHYPX010000099">
    <property type="protein sequence ID" value="MFE1356689.1"/>
    <property type="molecule type" value="Genomic_DNA"/>
</dbReference>
<evidence type="ECO:0000256" key="1">
    <source>
        <dbReference type="SAM" id="MobiDB-lite"/>
    </source>
</evidence>
<organism evidence="4 5">
    <name type="scientific">Kitasatospora phosalacinea</name>
    <dbReference type="NCBI Taxonomy" id="2065"/>
    <lineage>
        <taxon>Bacteria</taxon>
        <taxon>Bacillati</taxon>
        <taxon>Actinomycetota</taxon>
        <taxon>Actinomycetes</taxon>
        <taxon>Kitasatosporales</taxon>
        <taxon>Streptomycetaceae</taxon>
        <taxon>Kitasatospora</taxon>
    </lineage>
</organism>
<feature type="region of interest" description="Disordered" evidence="1">
    <location>
        <begin position="1"/>
        <end position="23"/>
    </location>
</feature>
<feature type="transmembrane region" description="Helical" evidence="2">
    <location>
        <begin position="32"/>
        <end position="53"/>
    </location>
</feature>
<feature type="domain" description="TadE-like" evidence="3">
    <location>
        <begin position="30"/>
        <end position="72"/>
    </location>
</feature>
<keyword evidence="2" id="KW-1133">Transmembrane helix</keyword>
<evidence type="ECO:0000259" key="3">
    <source>
        <dbReference type="Pfam" id="PF07811"/>
    </source>
</evidence>
<keyword evidence="2" id="KW-0812">Transmembrane</keyword>
<proteinExistence type="predicted"/>
<evidence type="ECO:0000256" key="2">
    <source>
        <dbReference type="SAM" id="Phobius"/>
    </source>
</evidence>
<dbReference type="InterPro" id="IPR012495">
    <property type="entry name" value="TadE-like_dom"/>
</dbReference>
<evidence type="ECO:0000313" key="5">
    <source>
        <dbReference type="Proteomes" id="UP001599542"/>
    </source>
</evidence>
<feature type="compositionally biased region" description="Low complexity" evidence="1">
    <location>
        <begin position="9"/>
        <end position="23"/>
    </location>
</feature>
<keyword evidence="5" id="KW-1185">Reference proteome</keyword>
<comment type="caution">
    <text evidence="4">The sequence shown here is derived from an EMBL/GenBank/DDBJ whole genome shotgun (WGS) entry which is preliminary data.</text>
</comment>
<name>A0ABW6GVT6_9ACTN</name>
<dbReference type="Pfam" id="PF07811">
    <property type="entry name" value="TadE"/>
    <property type="match status" value="1"/>
</dbReference>
<evidence type="ECO:0000313" key="4">
    <source>
        <dbReference type="EMBL" id="MFE1356689.1"/>
    </source>
</evidence>
<gene>
    <name evidence="4" type="ORF">ACFW6T_32420</name>
</gene>
<dbReference type="RefSeq" id="WP_380330785.1">
    <property type="nucleotide sequence ID" value="NZ_JBHYPW010000072.1"/>
</dbReference>
<protein>
    <submittedName>
        <fullName evidence="4">TadE/TadG family type IV pilus assembly protein</fullName>
    </submittedName>
</protein>
<accession>A0ABW6GVT6</accession>
<sequence>MSGGGAVGRRGAASGRGAAKGANSRAADRGSFAIEAALLVPVVLSFALMAVAAGRLQTTGAVVDAAARAGARAASLARSPEAARQDAADAVGQALAARSVKCTAEPTGDPQYGSLATTGGTLTTVTVRVSCTVPLSDLLGLDGVPGSKTVTGTFTSVLDRYRGN</sequence>